<organism evidence="1 2">
    <name type="scientific">Sphingobacterium chuzhouense</name>
    <dbReference type="NCBI Taxonomy" id="1742264"/>
    <lineage>
        <taxon>Bacteria</taxon>
        <taxon>Pseudomonadati</taxon>
        <taxon>Bacteroidota</taxon>
        <taxon>Sphingobacteriia</taxon>
        <taxon>Sphingobacteriales</taxon>
        <taxon>Sphingobacteriaceae</taxon>
        <taxon>Sphingobacterium</taxon>
    </lineage>
</organism>
<comment type="caution">
    <text evidence="1">The sequence shown here is derived from an EMBL/GenBank/DDBJ whole genome shotgun (WGS) entry which is preliminary data.</text>
</comment>
<sequence length="216" mass="25268">MKAVFFFDLFIMVFFFSCVQKGEKNVGEEDSLSLPTTVQQPDRMWLSKWTPHDIPEIQRMYGSIISLIDQNKLDTLSFAYNCKEEKRGKVTYYAKEDKLLVIEHQYNEYDHYEAIDRYYIQNDSVYFAFFKGTYWSFASGEGVTKDDIKERRIYIVKGSPIKCLEKKYSIHSDSSENTDSDAITNMEVDCVSAKSIDVPFQLLKKYYKHPTSGCLE</sequence>
<protein>
    <recommendedName>
        <fullName evidence="3">Lipoprotein</fullName>
    </recommendedName>
</protein>
<gene>
    <name evidence="1" type="ORF">H8B21_14735</name>
</gene>
<reference evidence="1 2" key="1">
    <citation type="submission" date="2020-08" db="EMBL/GenBank/DDBJ databases">
        <title>Sphingobacterium sp. DN00404 isolated from aquaculture water.</title>
        <authorList>
            <person name="Zhang M."/>
        </authorList>
    </citation>
    <scope>NUCLEOTIDE SEQUENCE [LARGE SCALE GENOMIC DNA]</scope>
    <source>
        <strain evidence="1 2">KCTC 42746</strain>
    </source>
</reference>
<accession>A0ABR7XUU8</accession>
<dbReference type="RefSeq" id="WP_190314516.1">
    <property type="nucleotide sequence ID" value="NZ_JACNYL010000003.1"/>
</dbReference>
<name>A0ABR7XUU8_9SPHI</name>
<evidence type="ECO:0008006" key="3">
    <source>
        <dbReference type="Google" id="ProtNLM"/>
    </source>
</evidence>
<keyword evidence="2" id="KW-1185">Reference proteome</keyword>
<dbReference type="Proteomes" id="UP000651112">
    <property type="component" value="Unassembled WGS sequence"/>
</dbReference>
<evidence type="ECO:0000313" key="2">
    <source>
        <dbReference type="Proteomes" id="UP000651112"/>
    </source>
</evidence>
<proteinExistence type="predicted"/>
<dbReference type="EMBL" id="JACNYL010000003">
    <property type="protein sequence ID" value="MBD1422830.1"/>
    <property type="molecule type" value="Genomic_DNA"/>
</dbReference>
<evidence type="ECO:0000313" key="1">
    <source>
        <dbReference type="EMBL" id="MBD1422830.1"/>
    </source>
</evidence>